<dbReference type="RefSeq" id="WP_066662771.1">
    <property type="nucleotide sequence ID" value="NZ_CP011402.1"/>
</dbReference>
<keyword evidence="6 8" id="KW-0067">ATP-binding</keyword>
<dbReference type="InterPro" id="IPR003721">
    <property type="entry name" value="Pantoate_ligase"/>
</dbReference>
<keyword evidence="5 8" id="KW-0547">Nucleotide-binding</keyword>
<dbReference type="GO" id="GO:0015940">
    <property type="term" value="P:pantothenate biosynthetic process"/>
    <property type="evidence" value="ECO:0007669"/>
    <property type="project" value="UniProtKB-UniRule"/>
</dbReference>
<dbReference type="Pfam" id="PF02569">
    <property type="entry name" value="Pantoate_ligase"/>
    <property type="match status" value="1"/>
</dbReference>
<comment type="subunit">
    <text evidence="8">Homodimer.</text>
</comment>
<comment type="pathway">
    <text evidence="1 8">Cofactor biosynthesis; (R)-pantothenate biosynthesis; (R)-pantothenate from (R)-pantoate and beta-alanine: step 1/1.</text>
</comment>
<dbReference type="InterPro" id="IPR014729">
    <property type="entry name" value="Rossmann-like_a/b/a_fold"/>
</dbReference>
<feature type="binding site" evidence="8">
    <location>
        <begin position="146"/>
        <end position="149"/>
    </location>
    <ligand>
        <name>ATP</name>
        <dbReference type="ChEBI" id="CHEBI:30616"/>
    </ligand>
</feature>
<evidence type="ECO:0000256" key="5">
    <source>
        <dbReference type="ARBA" id="ARBA00022741"/>
    </source>
</evidence>
<feature type="binding site" evidence="8">
    <location>
        <position position="175"/>
    </location>
    <ligand>
        <name>ATP</name>
        <dbReference type="ChEBI" id="CHEBI:30616"/>
    </ligand>
</feature>
<dbReference type="UniPathway" id="UPA00028">
    <property type="reaction ID" value="UER00005"/>
</dbReference>
<dbReference type="SUPFAM" id="SSF52374">
    <property type="entry name" value="Nucleotidylyl transferase"/>
    <property type="match status" value="1"/>
</dbReference>
<comment type="similarity">
    <text evidence="2 8">Belongs to the pantothenate synthetase family.</text>
</comment>
<evidence type="ECO:0000256" key="6">
    <source>
        <dbReference type="ARBA" id="ARBA00022840"/>
    </source>
</evidence>
<organism evidence="9 10">
    <name type="scientific">Denitrobacterium detoxificans</name>
    <dbReference type="NCBI Taxonomy" id="79604"/>
    <lineage>
        <taxon>Bacteria</taxon>
        <taxon>Bacillati</taxon>
        <taxon>Actinomycetota</taxon>
        <taxon>Coriobacteriia</taxon>
        <taxon>Eggerthellales</taxon>
        <taxon>Eggerthellaceae</taxon>
        <taxon>Denitrobacterium</taxon>
    </lineage>
</organism>
<dbReference type="PANTHER" id="PTHR21299:SF1">
    <property type="entry name" value="PANTOATE--BETA-ALANINE LIGASE"/>
    <property type="match status" value="1"/>
</dbReference>
<evidence type="ECO:0000313" key="10">
    <source>
        <dbReference type="Proteomes" id="UP000182975"/>
    </source>
</evidence>
<dbReference type="GO" id="GO:0005524">
    <property type="term" value="F:ATP binding"/>
    <property type="evidence" value="ECO:0007669"/>
    <property type="project" value="UniProtKB-KW"/>
</dbReference>
<dbReference type="PATRIC" id="fig|79604.3.peg.1267"/>
<evidence type="ECO:0000256" key="3">
    <source>
        <dbReference type="ARBA" id="ARBA00022598"/>
    </source>
</evidence>
<evidence type="ECO:0000256" key="4">
    <source>
        <dbReference type="ARBA" id="ARBA00022655"/>
    </source>
</evidence>
<comment type="subcellular location">
    <subcellularLocation>
        <location evidence="8">Cytoplasm</location>
    </subcellularLocation>
</comment>
<proteinExistence type="inferred from homology"/>
<reference evidence="10" key="1">
    <citation type="submission" date="2016-10" db="EMBL/GenBank/DDBJ databases">
        <authorList>
            <person name="Varghese N."/>
        </authorList>
    </citation>
    <scope>NUCLEOTIDE SEQUENCE [LARGE SCALE GENOMIC DNA]</scope>
    <source>
        <strain evidence="10">DSM 21843</strain>
    </source>
</reference>
<feature type="binding site" evidence="8">
    <location>
        <position position="61"/>
    </location>
    <ligand>
        <name>beta-alanine</name>
        <dbReference type="ChEBI" id="CHEBI:57966"/>
    </ligand>
</feature>
<dbReference type="OrthoDB" id="9773087at2"/>
<dbReference type="KEGG" id="ddt:AAY81_06270"/>
<feature type="binding site" evidence="8">
    <location>
        <position position="152"/>
    </location>
    <ligand>
        <name>(R)-pantoate</name>
        <dbReference type="ChEBI" id="CHEBI:15980"/>
    </ligand>
</feature>
<dbReference type="CDD" id="cd00560">
    <property type="entry name" value="PanC"/>
    <property type="match status" value="1"/>
</dbReference>
<dbReference type="Proteomes" id="UP000182975">
    <property type="component" value="Unassembled WGS sequence"/>
</dbReference>
<dbReference type="NCBIfam" id="TIGR00018">
    <property type="entry name" value="panC"/>
    <property type="match status" value="1"/>
</dbReference>
<dbReference type="Gene3D" id="3.40.50.620">
    <property type="entry name" value="HUPs"/>
    <property type="match status" value="1"/>
</dbReference>
<gene>
    <name evidence="8" type="primary">panC</name>
    <name evidence="9" type="ORF">SAMN02910314_01131</name>
</gene>
<dbReference type="EMBL" id="FOEC01000006">
    <property type="protein sequence ID" value="SEO76799.1"/>
    <property type="molecule type" value="Genomic_DNA"/>
</dbReference>
<dbReference type="HAMAP" id="MF_00158">
    <property type="entry name" value="PanC"/>
    <property type="match status" value="1"/>
</dbReference>
<accession>A0A172RYM8</accession>
<keyword evidence="8" id="KW-0963">Cytoplasm</keyword>
<dbReference type="FunFam" id="3.40.50.620:FF:000013">
    <property type="entry name" value="Pantothenate synthetase"/>
    <property type="match status" value="1"/>
</dbReference>
<feature type="binding site" evidence="8">
    <location>
        <begin position="183"/>
        <end position="186"/>
    </location>
    <ligand>
        <name>ATP</name>
        <dbReference type="ChEBI" id="CHEBI:30616"/>
    </ligand>
</feature>
<evidence type="ECO:0000256" key="8">
    <source>
        <dbReference type="HAMAP-Rule" id="MF_00158"/>
    </source>
</evidence>
<evidence type="ECO:0000256" key="2">
    <source>
        <dbReference type="ARBA" id="ARBA00009256"/>
    </source>
</evidence>
<dbReference type="GO" id="GO:0005829">
    <property type="term" value="C:cytosol"/>
    <property type="evidence" value="ECO:0007669"/>
    <property type="project" value="TreeGrafter"/>
</dbReference>
<dbReference type="STRING" id="79604.AAY81_06270"/>
<comment type="miscellaneous">
    <text evidence="8">The reaction proceeds by a bi uni uni bi ping pong mechanism.</text>
</comment>
<evidence type="ECO:0000313" key="9">
    <source>
        <dbReference type="EMBL" id="SEO76799.1"/>
    </source>
</evidence>
<feature type="binding site" evidence="8">
    <location>
        <position position="61"/>
    </location>
    <ligand>
        <name>(R)-pantoate</name>
        <dbReference type="ChEBI" id="CHEBI:15980"/>
    </ligand>
</feature>
<sequence>MQVITTISEAKRVLRALKREGKTIGLVPTMGYLHEGHASLIERAVAQNDVAVVSVFLNPTQFAEGEDLDAYPRDFEADCALCERLGATYVFHPEPSEMYHDAHAFVNIDYLSSTLEGAARPIHFRGVCTVVSKLFNIVQPDRAYFGQKDAQQLAIIRKMVDDLNFDVQVVGCPIVRESDGLAKSSRNTYLSAEDRKAATVLSRSVFRGQEVAHDGMPASELVGEMLHVLAEEPRANVEYVCVNDAIDMQPLDALDTEALVSMAVRIGSTRLIDNFVYQPAK</sequence>
<dbReference type="EC" id="6.3.2.1" evidence="8"/>
<evidence type="ECO:0000256" key="1">
    <source>
        <dbReference type="ARBA" id="ARBA00004990"/>
    </source>
</evidence>
<comment type="catalytic activity">
    <reaction evidence="7 8">
        <text>(R)-pantoate + beta-alanine + ATP = (R)-pantothenate + AMP + diphosphate + H(+)</text>
        <dbReference type="Rhea" id="RHEA:10912"/>
        <dbReference type="ChEBI" id="CHEBI:15378"/>
        <dbReference type="ChEBI" id="CHEBI:15980"/>
        <dbReference type="ChEBI" id="CHEBI:29032"/>
        <dbReference type="ChEBI" id="CHEBI:30616"/>
        <dbReference type="ChEBI" id="CHEBI:33019"/>
        <dbReference type="ChEBI" id="CHEBI:57966"/>
        <dbReference type="ChEBI" id="CHEBI:456215"/>
        <dbReference type="EC" id="6.3.2.1"/>
    </reaction>
</comment>
<dbReference type="InterPro" id="IPR042176">
    <property type="entry name" value="Pantoate_ligase_C"/>
</dbReference>
<feature type="binding site" evidence="8">
    <location>
        <begin position="30"/>
        <end position="37"/>
    </location>
    <ligand>
        <name>ATP</name>
        <dbReference type="ChEBI" id="CHEBI:30616"/>
    </ligand>
</feature>
<evidence type="ECO:0000256" key="7">
    <source>
        <dbReference type="ARBA" id="ARBA00048258"/>
    </source>
</evidence>
<keyword evidence="4 8" id="KW-0566">Pantothenate biosynthesis</keyword>
<dbReference type="AlphaFoldDB" id="A0A172RYM8"/>
<comment type="function">
    <text evidence="8">Catalyzes the condensation of pantoate with beta-alanine in an ATP-dependent reaction via a pantoyl-adenylate intermediate.</text>
</comment>
<protein>
    <recommendedName>
        <fullName evidence="8">Pantothenate synthetase</fullName>
        <shortName evidence="8">PS</shortName>
        <ecNumber evidence="8">6.3.2.1</ecNumber>
    </recommendedName>
    <alternativeName>
        <fullName evidence="8">Pantoate--beta-alanine ligase</fullName>
    </alternativeName>
    <alternativeName>
        <fullName evidence="8">Pantoate-activating enzyme</fullName>
    </alternativeName>
</protein>
<dbReference type="Gene3D" id="3.30.1300.10">
    <property type="entry name" value="Pantoate-beta-alanine ligase, C-terminal domain"/>
    <property type="match status" value="1"/>
</dbReference>
<dbReference type="PANTHER" id="PTHR21299">
    <property type="entry name" value="CYTIDYLATE KINASE/PANTOATE-BETA-ALANINE LIGASE"/>
    <property type="match status" value="1"/>
</dbReference>
<name>A0A172RYM8_9ACTN</name>
<dbReference type="GO" id="GO:0004592">
    <property type="term" value="F:pantoate-beta-alanine ligase activity"/>
    <property type="evidence" value="ECO:0007669"/>
    <property type="project" value="UniProtKB-UniRule"/>
</dbReference>
<keyword evidence="3 8" id="KW-0436">Ligase</keyword>
<keyword evidence="10" id="KW-1185">Reference proteome</keyword>
<feature type="active site" description="Proton donor" evidence="8">
    <location>
        <position position="37"/>
    </location>
</feature>